<dbReference type="EMBL" id="CP010802">
    <property type="protein sequence ID" value="ALC15326.1"/>
    <property type="molecule type" value="Genomic_DNA"/>
</dbReference>
<evidence type="ECO:0000313" key="3">
    <source>
        <dbReference type="EMBL" id="ALC15326.1"/>
    </source>
</evidence>
<keyword evidence="3" id="KW-0255">Endonuclease</keyword>
<dbReference type="Pfam" id="PF05016">
    <property type="entry name" value="ParE_toxin"/>
    <property type="match status" value="1"/>
</dbReference>
<dbReference type="SUPFAM" id="SSF143011">
    <property type="entry name" value="RelE-like"/>
    <property type="match status" value="1"/>
</dbReference>
<dbReference type="PANTHER" id="PTHR35601:SF1">
    <property type="entry name" value="TOXIN RELE"/>
    <property type="match status" value="1"/>
</dbReference>
<evidence type="ECO:0000256" key="1">
    <source>
        <dbReference type="ARBA" id="ARBA00006226"/>
    </source>
</evidence>
<reference evidence="3 4" key="1">
    <citation type="submission" date="2015-07" db="EMBL/GenBank/DDBJ databases">
        <title>Isolation and Genomic Characterization of a Novel Halophilic Metal-Reducing Deltaproteobacterium from the Deep Subsurface.</title>
        <authorList>
            <person name="Badalamenti J.P."/>
            <person name="Summers Z.M."/>
            <person name="Gralnick J.A."/>
            <person name="Bond D.R."/>
        </authorList>
    </citation>
    <scope>NUCLEOTIDE SEQUENCE [LARGE SCALE GENOMIC DNA]</scope>
    <source>
        <strain evidence="3 4">WTL</strain>
    </source>
</reference>
<organism evidence="3 4">
    <name type="scientific">Desulfuromonas soudanensis</name>
    <dbReference type="NCBI Taxonomy" id="1603606"/>
    <lineage>
        <taxon>Bacteria</taxon>
        <taxon>Pseudomonadati</taxon>
        <taxon>Thermodesulfobacteriota</taxon>
        <taxon>Desulfuromonadia</taxon>
        <taxon>Desulfuromonadales</taxon>
        <taxon>Desulfuromonadaceae</taxon>
        <taxon>Desulfuromonas</taxon>
    </lineage>
</organism>
<proteinExistence type="inferred from homology"/>
<evidence type="ECO:0000256" key="2">
    <source>
        <dbReference type="ARBA" id="ARBA00022649"/>
    </source>
</evidence>
<dbReference type="OrthoDB" id="9797723at2"/>
<dbReference type="Proteomes" id="UP000057158">
    <property type="component" value="Chromosome"/>
</dbReference>
<protein>
    <submittedName>
        <fullName evidence="3">mRNA-degrading endonuclease RelE, toxin component of the RelBE toxin-antitoxin system</fullName>
    </submittedName>
</protein>
<sequence length="92" mass="10471">MFEIRILPAAQKSLIKLSRADRRLVLAIDSAIRALAENPRPAGCKQLAGSKEPPLYRIRVGNYRIIYEVHDDVVLVSVIHVGHRKDIYRVLK</sequence>
<dbReference type="InterPro" id="IPR007712">
    <property type="entry name" value="RelE/ParE_toxin"/>
</dbReference>
<gene>
    <name evidence="3" type="ORF">DSOUD_0537</name>
</gene>
<comment type="similarity">
    <text evidence="1">Belongs to the RelE toxin family.</text>
</comment>
<dbReference type="PANTHER" id="PTHR35601">
    <property type="entry name" value="TOXIN RELE"/>
    <property type="match status" value="1"/>
</dbReference>
<keyword evidence="2" id="KW-1277">Toxin-antitoxin system</keyword>
<dbReference type="GO" id="GO:0004519">
    <property type="term" value="F:endonuclease activity"/>
    <property type="evidence" value="ECO:0007669"/>
    <property type="project" value="UniProtKB-KW"/>
</dbReference>
<accession>A0A0M4D0E8</accession>
<keyword evidence="4" id="KW-1185">Reference proteome</keyword>
<evidence type="ECO:0000313" key="4">
    <source>
        <dbReference type="Proteomes" id="UP000057158"/>
    </source>
</evidence>
<dbReference type="KEGG" id="des:DSOUD_0537"/>
<dbReference type="AlphaFoldDB" id="A0A0M4D0E8"/>
<name>A0A0M4D0E8_9BACT</name>
<dbReference type="Gene3D" id="3.30.2310.20">
    <property type="entry name" value="RelE-like"/>
    <property type="match status" value="1"/>
</dbReference>
<dbReference type="STRING" id="1603606.DSOUD_0537"/>
<dbReference type="RefSeq" id="WP_053549544.1">
    <property type="nucleotide sequence ID" value="NZ_CP010802.1"/>
</dbReference>
<dbReference type="PATRIC" id="fig|1603606.3.peg.584"/>
<keyword evidence="3" id="KW-0540">Nuclease</keyword>
<keyword evidence="3" id="KW-0378">Hydrolase</keyword>
<dbReference type="InterPro" id="IPR035093">
    <property type="entry name" value="RelE/ParE_toxin_dom_sf"/>
</dbReference>